<feature type="transmembrane region" description="Helical" evidence="1">
    <location>
        <begin position="193"/>
        <end position="213"/>
    </location>
</feature>
<keyword evidence="1" id="KW-1133">Transmembrane helix</keyword>
<dbReference type="PANTHER" id="PTHR37244:SF1">
    <property type="entry name" value="NADP-SPECIFIC GLUTAMATE DEHYDROGENASE"/>
    <property type="match status" value="1"/>
</dbReference>
<dbReference type="EMBL" id="VEPZ02001787">
    <property type="protein sequence ID" value="KAE8654330.1"/>
    <property type="molecule type" value="Genomic_DNA"/>
</dbReference>
<keyword evidence="2" id="KW-0808">Transferase</keyword>
<evidence type="ECO:0000256" key="1">
    <source>
        <dbReference type="SAM" id="Phobius"/>
    </source>
</evidence>
<reference evidence="2" key="1">
    <citation type="submission" date="2019-09" db="EMBL/GenBank/DDBJ databases">
        <title>Draft genome information of white flower Hibiscus syriacus.</title>
        <authorList>
            <person name="Kim Y.-M."/>
        </authorList>
    </citation>
    <scope>NUCLEOTIDE SEQUENCE [LARGE SCALE GENOMIC DNA]</scope>
    <source>
        <strain evidence="2">YM2019G1</strain>
    </source>
</reference>
<evidence type="ECO:0000313" key="2">
    <source>
        <dbReference type="EMBL" id="KAE8654330.1"/>
    </source>
</evidence>
<gene>
    <name evidence="2" type="ORF">F3Y22_tig00117048pilonHSYRG00014</name>
</gene>
<organism evidence="2 3">
    <name type="scientific">Hibiscus syriacus</name>
    <name type="common">Rose of Sharon</name>
    <dbReference type="NCBI Taxonomy" id="106335"/>
    <lineage>
        <taxon>Eukaryota</taxon>
        <taxon>Viridiplantae</taxon>
        <taxon>Streptophyta</taxon>
        <taxon>Embryophyta</taxon>
        <taxon>Tracheophyta</taxon>
        <taxon>Spermatophyta</taxon>
        <taxon>Magnoliopsida</taxon>
        <taxon>eudicotyledons</taxon>
        <taxon>Gunneridae</taxon>
        <taxon>Pentapetalae</taxon>
        <taxon>rosids</taxon>
        <taxon>malvids</taxon>
        <taxon>Malvales</taxon>
        <taxon>Malvaceae</taxon>
        <taxon>Malvoideae</taxon>
        <taxon>Hibiscus</taxon>
    </lineage>
</organism>
<dbReference type="PANTHER" id="PTHR37244">
    <property type="entry name" value="NADP-SPECIFIC GLUTAMATE DEHYDROGENASE"/>
    <property type="match status" value="1"/>
</dbReference>
<protein>
    <submittedName>
        <fullName evidence="2">Polynucleotidyl transferase</fullName>
    </submittedName>
</protein>
<sequence length="228" mass="25720">MLEFLISKFEFDDASSSTPKYLTLNHVPLNPNTLREAGTDPDSRSIILRRVWVNKRSEEAIFVSTDSIRLTRSVKFEVFDKDTILLHGVLEFNSYTKGSRESGQKWSMDCKNVMAKQILRHDSDSPTVEVHVAGSFMGSPIILTQILRPSLRMKQMEAISMPDSIPEYEHPWVKCFEDEDGKELSLFNAGVKVGLGIGFSICVGIGISLGLLVRTFQGTTIPNFQRRF</sequence>
<keyword evidence="1" id="KW-0812">Transmembrane</keyword>
<keyword evidence="3" id="KW-1185">Reference proteome</keyword>
<dbReference type="AlphaFoldDB" id="A0A6A2WLQ0"/>
<comment type="caution">
    <text evidence="2">The sequence shown here is derived from an EMBL/GenBank/DDBJ whole genome shotgun (WGS) entry which is preliminary data.</text>
</comment>
<proteinExistence type="predicted"/>
<dbReference type="GO" id="GO:0016740">
    <property type="term" value="F:transferase activity"/>
    <property type="evidence" value="ECO:0007669"/>
    <property type="project" value="UniProtKB-KW"/>
</dbReference>
<name>A0A6A2WLQ0_HIBSY</name>
<dbReference type="Proteomes" id="UP000436088">
    <property type="component" value="Unassembled WGS sequence"/>
</dbReference>
<keyword evidence="1" id="KW-0472">Membrane</keyword>
<evidence type="ECO:0000313" key="3">
    <source>
        <dbReference type="Proteomes" id="UP000436088"/>
    </source>
</evidence>
<accession>A0A6A2WLQ0</accession>